<name>A0A9P7VSJ4_9AGAR</name>
<feature type="region of interest" description="Disordered" evidence="6">
    <location>
        <begin position="360"/>
        <end position="471"/>
    </location>
</feature>
<dbReference type="SUPFAM" id="SSF47473">
    <property type="entry name" value="EF-hand"/>
    <property type="match status" value="1"/>
</dbReference>
<feature type="compositionally biased region" description="Polar residues" evidence="6">
    <location>
        <begin position="1"/>
        <end position="10"/>
    </location>
</feature>
<gene>
    <name evidence="9" type="ORF">BT62DRAFT_142295</name>
</gene>
<dbReference type="Proteomes" id="UP000812287">
    <property type="component" value="Unassembled WGS sequence"/>
</dbReference>
<organism evidence="9 10">
    <name type="scientific">Guyanagaster necrorhizus</name>
    <dbReference type="NCBI Taxonomy" id="856835"/>
    <lineage>
        <taxon>Eukaryota</taxon>
        <taxon>Fungi</taxon>
        <taxon>Dikarya</taxon>
        <taxon>Basidiomycota</taxon>
        <taxon>Agaricomycotina</taxon>
        <taxon>Agaricomycetes</taxon>
        <taxon>Agaricomycetidae</taxon>
        <taxon>Agaricales</taxon>
        <taxon>Marasmiineae</taxon>
        <taxon>Physalacriaceae</taxon>
        <taxon>Guyanagaster</taxon>
    </lineage>
</organism>
<dbReference type="PANTHER" id="PTHR31323:SF1">
    <property type="entry name" value="MECHANOSENSITIVE ION CHANNEL PROTEIN"/>
    <property type="match status" value="1"/>
</dbReference>
<feature type="transmembrane region" description="Helical" evidence="7">
    <location>
        <begin position="286"/>
        <end position="310"/>
    </location>
</feature>
<evidence type="ECO:0000313" key="9">
    <source>
        <dbReference type="EMBL" id="KAG7445915.1"/>
    </source>
</evidence>
<dbReference type="GO" id="GO:0005262">
    <property type="term" value="F:calcium channel activity"/>
    <property type="evidence" value="ECO:0007669"/>
    <property type="project" value="TreeGrafter"/>
</dbReference>
<dbReference type="GO" id="GO:0016020">
    <property type="term" value="C:membrane"/>
    <property type="evidence" value="ECO:0007669"/>
    <property type="project" value="UniProtKB-SubCell"/>
</dbReference>
<reference evidence="9" key="1">
    <citation type="submission" date="2020-11" db="EMBL/GenBank/DDBJ databases">
        <title>Adaptations for nitrogen fixation in a non-lichenized fungal sporocarp promotes dispersal by wood-feeding termites.</title>
        <authorList>
            <consortium name="DOE Joint Genome Institute"/>
            <person name="Koch R.A."/>
            <person name="Yoon G."/>
            <person name="Arayal U."/>
            <person name="Lail K."/>
            <person name="Amirebrahimi M."/>
            <person name="Labutti K."/>
            <person name="Lipzen A."/>
            <person name="Riley R."/>
            <person name="Barry K."/>
            <person name="Henrissat B."/>
            <person name="Grigoriev I.V."/>
            <person name="Herr J.R."/>
            <person name="Aime M.C."/>
        </authorList>
    </citation>
    <scope>NUCLEOTIDE SEQUENCE</scope>
    <source>
        <strain evidence="9">MCA 3950</strain>
    </source>
</reference>
<feature type="transmembrane region" description="Helical" evidence="7">
    <location>
        <begin position="245"/>
        <end position="266"/>
    </location>
</feature>
<dbReference type="InterPro" id="IPR058650">
    <property type="entry name" value="Msy1/2-like"/>
</dbReference>
<dbReference type="Pfam" id="PF00924">
    <property type="entry name" value="MS_channel_2nd"/>
    <property type="match status" value="1"/>
</dbReference>
<keyword evidence="5 7" id="KW-0472">Membrane</keyword>
<dbReference type="InterPro" id="IPR018247">
    <property type="entry name" value="EF_Hand_1_Ca_BS"/>
</dbReference>
<dbReference type="InterPro" id="IPR023408">
    <property type="entry name" value="MscS_beta-dom_sf"/>
</dbReference>
<dbReference type="SUPFAM" id="SSF50182">
    <property type="entry name" value="Sm-like ribonucleoproteins"/>
    <property type="match status" value="1"/>
</dbReference>
<evidence type="ECO:0000259" key="8">
    <source>
        <dbReference type="PROSITE" id="PS50222"/>
    </source>
</evidence>
<comment type="caution">
    <text evidence="9">The sequence shown here is derived from an EMBL/GenBank/DDBJ whole genome shotgun (WGS) entry which is preliminary data.</text>
</comment>
<feature type="compositionally biased region" description="Basic and acidic residues" evidence="6">
    <location>
        <begin position="58"/>
        <end position="69"/>
    </location>
</feature>
<feature type="domain" description="EF-hand" evidence="8">
    <location>
        <begin position="550"/>
        <end position="585"/>
    </location>
</feature>
<dbReference type="PANTHER" id="PTHR31323">
    <property type="entry name" value="MECHANOSENSITIVE ION CHANNEL PROTEIN MSY2"/>
    <property type="match status" value="1"/>
</dbReference>
<dbReference type="GO" id="GO:0005509">
    <property type="term" value="F:calcium ion binding"/>
    <property type="evidence" value="ECO:0007669"/>
    <property type="project" value="InterPro"/>
</dbReference>
<dbReference type="SMART" id="SM00054">
    <property type="entry name" value="EFh"/>
    <property type="match status" value="1"/>
</dbReference>
<keyword evidence="10" id="KW-1185">Reference proteome</keyword>
<evidence type="ECO:0000256" key="6">
    <source>
        <dbReference type="SAM" id="MobiDB-lite"/>
    </source>
</evidence>
<protein>
    <recommendedName>
        <fullName evidence="8">EF-hand domain-containing protein</fullName>
    </recommendedName>
</protein>
<dbReference type="GO" id="GO:0006874">
    <property type="term" value="P:intracellular calcium ion homeostasis"/>
    <property type="evidence" value="ECO:0007669"/>
    <property type="project" value="TreeGrafter"/>
</dbReference>
<dbReference type="InterPro" id="IPR002048">
    <property type="entry name" value="EF_hand_dom"/>
</dbReference>
<feature type="transmembrane region" description="Helical" evidence="7">
    <location>
        <begin position="140"/>
        <end position="169"/>
    </location>
</feature>
<keyword evidence="2 7" id="KW-0812">Transmembrane</keyword>
<accession>A0A9P7VSJ4</accession>
<evidence type="ECO:0000313" key="10">
    <source>
        <dbReference type="Proteomes" id="UP000812287"/>
    </source>
</evidence>
<keyword evidence="3" id="KW-0106">Calcium</keyword>
<dbReference type="Pfam" id="PF25886">
    <property type="entry name" value="Msy1"/>
    <property type="match status" value="1"/>
</dbReference>
<feature type="transmembrane region" description="Helical" evidence="7">
    <location>
        <begin position="198"/>
        <end position="224"/>
    </location>
</feature>
<evidence type="ECO:0000256" key="7">
    <source>
        <dbReference type="SAM" id="Phobius"/>
    </source>
</evidence>
<feature type="compositionally biased region" description="Polar residues" evidence="6">
    <location>
        <begin position="391"/>
        <end position="400"/>
    </location>
</feature>
<dbReference type="InterPro" id="IPR010920">
    <property type="entry name" value="LSM_dom_sf"/>
</dbReference>
<sequence length="905" mass="102052">MSNRFSSQDDLTAASPPYKPQASTSNLESTLFVSNDVYSYPPSPAYRSQVNMAEDIESAPRHPKEKPSVHYPEHVQAPTTMYKQSDVPRPISLAPTLTDDDYDDDNYDWSGEEDLVDEEARLEEQMGLRRKDKRWTFKRVFTLLFSSLIGSTFLAGVIVTPGILIHYFWYQNNPSQHRLYIKQNVQAWLFWAAANLVISWYLALAVDIIPTIFRFMVIAAWGHVSERIKSRIELYCSVKNTFKPVLYVASGWASWVIIFDHIFNLYDTADATQSRAHYTERLYQVVEFLFFFGVVLCAQKMLSHAIAFAFHRTAFKDRVDAITEALPVIEKLREYKPKPPSRTGFRTGFRTPLFGQLGEKDRFSWGGPLNDDGVDGDTEGDGDRTVVGTTSRKGTMMSSKGKQRKHSSWFSRSRNNTDVVNRVQSPSLERVHEMGAIGSPADSRPMTPSGLHRYPPVTGTPSPRHSTDGADMNAGETIAQAAKALKNAVLHDARNIKGDDSTSSGGLLSTGGVGSVDEAKHLARSIYTRFRPHHVSRTYLLPEDFYPAFSTREQAEKAFRLFDKDNNGDISRGEIKSTLVKVYKERRFLARSMRDVGAALKTLDHILLFFAMVVLFFISLSVFGVNVGDSLTSVYTLGIAASFIFKTSASNAFDAIMFLFVTHPYDTGDRCFIDDEILVVKKINLFATVFTRVDGTETYYFNSQLFSKFITNVRRSDKMFENLTMQVAWRTPLEALDELEECLNAWLSTEEHRWYDPSTSIVLQNIEYQRYLEITIGIGHNGTWQDWGLRCARKTAFHAAVQYYCRQLGIVGYEAPLPIVYGDPNTQTYNPPPSPGVDSHYDGADIGTSTDKLPETVHVQSSSPVPKRMNPTLGFIPPVATRTGVNIRQRKSKSRKANMRGMGDG</sequence>
<feature type="compositionally biased region" description="Basic residues" evidence="6">
    <location>
        <begin position="888"/>
        <end position="898"/>
    </location>
</feature>
<dbReference type="RefSeq" id="XP_043039415.1">
    <property type="nucleotide sequence ID" value="XM_043179830.1"/>
</dbReference>
<feature type="region of interest" description="Disordered" evidence="6">
    <location>
        <begin position="1"/>
        <end position="29"/>
    </location>
</feature>
<dbReference type="PROSITE" id="PS00018">
    <property type="entry name" value="EF_HAND_1"/>
    <property type="match status" value="1"/>
</dbReference>
<evidence type="ECO:0000256" key="2">
    <source>
        <dbReference type="ARBA" id="ARBA00022692"/>
    </source>
</evidence>
<dbReference type="InterPro" id="IPR006685">
    <property type="entry name" value="MscS_channel_2nd"/>
</dbReference>
<keyword evidence="4 7" id="KW-1133">Transmembrane helix</keyword>
<dbReference type="OrthoDB" id="544685at2759"/>
<evidence type="ECO:0000256" key="3">
    <source>
        <dbReference type="ARBA" id="ARBA00022837"/>
    </source>
</evidence>
<dbReference type="InterPro" id="IPR011992">
    <property type="entry name" value="EF-hand-dom_pair"/>
</dbReference>
<feature type="transmembrane region" description="Helical" evidence="7">
    <location>
        <begin position="606"/>
        <end position="628"/>
    </location>
</feature>
<dbReference type="Gene3D" id="2.30.30.60">
    <property type="match status" value="1"/>
</dbReference>
<dbReference type="GeneID" id="66102125"/>
<evidence type="ECO:0000256" key="1">
    <source>
        <dbReference type="ARBA" id="ARBA00004370"/>
    </source>
</evidence>
<feature type="region of interest" description="Disordered" evidence="6">
    <location>
        <begin position="829"/>
        <end position="852"/>
    </location>
</feature>
<dbReference type="Gene3D" id="1.10.238.10">
    <property type="entry name" value="EF-hand"/>
    <property type="match status" value="1"/>
</dbReference>
<feature type="compositionally biased region" description="Polar residues" evidence="6">
    <location>
        <begin position="408"/>
        <end position="427"/>
    </location>
</feature>
<evidence type="ECO:0000256" key="5">
    <source>
        <dbReference type="ARBA" id="ARBA00023136"/>
    </source>
</evidence>
<dbReference type="AlphaFoldDB" id="A0A9P7VSJ4"/>
<proteinExistence type="predicted"/>
<comment type="subcellular location">
    <subcellularLocation>
        <location evidence="1">Membrane</location>
    </subcellularLocation>
</comment>
<dbReference type="PROSITE" id="PS50222">
    <property type="entry name" value="EF_HAND_2"/>
    <property type="match status" value="1"/>
</dbReference>
<feature type="region of interest" description="Disordered" evidence="6">
    <location>
        <begin position="50"/>
        <end position="69"/>
    </location>
</feature>
<evidence type="ECO:0000256" key="4">
    <source>
        <dbReference type="ARBA" id="ARBA00022989"/>
    </source>
</evidence>
<dbReference type="EMBL" id="MU250535">
    <property type="protein sequence ID" value="KAG7445915.1"/>
    <property type="molecule type" value="Genomic_DNA"/>
</dbReference>
<feature type="region of interest" description="Disordered" evidence="6">
    <location>
        <begin position="886"/>
        <end position="905"/>
    </location>
</feature>